<dbReference type="STRING" id="763407.A0A167R050"/>
<comment type="similarity">
    <text evidence="2">Belongs to the bacterial ribosomal protein bL33 family.</text>
</comment>
<dbReference type="PANTHER" id="PTHR47037">
    <property type="entry name" value="39S RIBOSOMAL PROTEIN L33, MITOCHONDRIAL"/>
    <property type="match status" value="1"/>
</dbReference>
<proteinExistence type="inferred from homology"/>
<dbReference type="NCBIfam" id="TIGR01023">
    <property type="entry name" value="rpmG_bact"/>
    <property type="match status" value="1"/>
</dbReference>
<evidence type="ECO:0000256" key="2">
    <source>
        <dbReference type="ARBA" id="ARBA00007596"/>
    </source>
</evidence>
<keyword evidence="4" id="KW-0496">Mitochondrion</keyword>
<dbReference type="OrthoDB" id="275534at2759"/>
<dbReference type="EMBL" id="KV440971">
    <property type="protein sequence ID" value="OAD80539.1"/>
    <property type="molecule type" value="Genomic_DNA"/>
</dbReference>
<dbReference type="InParanoid" id="A0A167R050"/>
<evidence type="ECO:0000256" key="4">
    <source>
        <dbReference type="ARBA" id="ARBA00023128"/>
    </source>
</evidence>
<dbReference type="GO" id="GO:0003735">
    <property type="term" value="F:structural constituent of ribosome"/>
    <property type="evidence" value="ECO:0007669"/>
    <property type="project" value="InterPro"/>
</dbReference>
<dbReference type="Pfam" id="PF00471">
    <property type="entry name" value="Ribosomal_L33"/>
    <property type="match status" value="1"/>
</dbReference>
<name>A0A167R050_PHYB8</name>
<dbReference type="Gene3D" id="2.20.28.120">
    <property type="entry name" value="Ribosomal protein L33"/>
    <property type="match status" value="1"/>
</dbReference>
<dbReference type="Proteomes" id="UP000077315">
    <property type="component" value="Unassembled WGS sequence"/>
</dbReference>
<evidence type="ECO:0000256" key="5">
    <source>
        <dbReference type="ARBA" id="ARBA00023274"/>
    </source>
</evidence>
<dbReference type="InterPro" id="IPR011332">
    <property type="entry name" value="Ribosomal_zn-bd"/>
</dbReference>
<organism evidence="7 8">
    <name type="scientific">Phycomyces blakesleeanus (strain ATCC 8743b / DSM 1359 / FGSC 10004 / NBRC 33097 / NRRL 1555)</name>
    <dbReference type="NCBI Taxonomy" id="763407"/>
    <lineage>
        <taxon>Eukaryota</taxon>
        <taxon>Fungi</taxon>
        <taxon>Fungi incertae sedis</taxon>
        <taxon>Mucoromycota</taxon>
        <taxon>Mucoromycotina</taxon>
        <taxon>Mucoromycetes</taxon>
        <taxon>Mucorales</taxon>
        <taxon>Phycomycetaceae</taxon>
        <taxon>Phycomyces</taxon>
    </lineage>
</organism>
<dbReference type="GeneID" id="28988816"/>
<sequence>MAKKAKARVILVKLLSTAGTGFNYVKSRPRISPKMSMMKYDPVVKQHVLFNETKMKK</sequence>
<evidence type="ECO:0000256" key="3">
    <source>
        <dbReference type="ARBA" id="ARBA00022980"/>
    </source>
</evidence>
<gene>
    <name evidence="7" type="ORF">PHYBLDRAFT_105635</name>
</gene>
<reference evidence="8" key="1">
    <citation type="submission" date="2015-06" db="EMBL/GenBank/DDBJ databases">
        <title>Expansion of signal transduction pathways in fungi by whole-genome duplication.</title>
        <authorList>
            <consortium name="DOE Joint Genome Institute"/>
            <person name="Corrochano L.M."/>
            <person name="Kuo A."/>
            <person name="Marcet-Houben M."/>
            <person name="Polaino S."/>
            <person name="Salamov A."/>
            <person name="Villalobos J.M."/>
            <person name="Alvarez M.I."/>
            <person name="Avalos J."/>
            <person name="Benito E.P."/>
            <person name="Benoit I."/>
            <person name="Burger G."/>
            <person name="Camino L.P."/>
            <person name="Canovas D."/>
            <person name="Cerda-Olmedo E."/>
            <person name="Cheng J.-F."/>
            <person name="Dominguez A."/>
            <person name="Elias M."/>
            <person name="Eslava A.P."/>
            <person name="Glaser F."/>
            <person name="Grimwood J."/>
            <person name="Gutierrez G."/>
            <person name="Heitman J."/>
            <person name="Henrissat B."/>
            <person name="Iturriaga E.A."/>
            <person name="Lang B.F."/>
            <person name="Lavin J.L."/>
            <person name="Lee S."/>
            <person name="Li W."/>
            <person name="Lindquist E."/>
            <person name="Lopez-Garcia S."/>
            <person name="Luque E.M."/>
            <person name="Marcos A.T."/>
            <person name="Martin J."/>
            <person name="McCluskey K."/>
            <person name="Medina H.R."/>
            <person name="Miralles-Duran A."/>
            <person name="Miyazaki A."/>
            <person name="Munoz-Torres E."/>
            <person name="Oguiza J.A."/>
            <person name="Ohm R."/>
            <person name="Olmedo M."/>
            <person name="Orejas M."/>
            <person name="Ortiz-Castellanos L."/>
            <person name="Pisabarro A.G."/>
            <person name="Rodriguez-Romero J."/>
            <person name="Ruiz-Herrera J."/>
            <person name="Ruiz-Vazquez R."/>
            <person name="Sanz C."/>
            <person name="Schackwitz W."/>
            <person name="Schmutz J."/>
            <person name="Shahriari M."/>
            <person name="Shelest E."/>
            <person name="Silva-Franco F."/>
            <person name="Soanes D."/>
            <person name="Syed K."/>
            <person name="Tagua V.G."/>
            <person name="Talbot N.J."/>
            <person name="Thon M."/>
            <person name="De vries R.P."/>
            <person name="Wiebenga A."/>
            <person name="Yadav J.S."/>
            <person name="Braun E.L."/>
            <person name="Baker S."/>
            <person name="Garre V."/>
            <person name="Horwitz B."/>
            <person name="Torres-Martinez S."/>
            <person name="Idnurm A."/>
            <person name="Herrera-Estrella A."/>
            <person name="Gabaldon T."/>
            <person name="Grigoriev I.V."/>
        </authorList>
    </citation>
    <scope>NUCLEOTIDE SEQUENCE [LARGE SCALE GENOMIC DNA]</scope>
    <source>
        <strain evidence="8">NRRL 1555(-)</strain>
    </source>
</reference>
<keyword evidence="3" id="KW-0689">Ribosomal protein</keyword>
<dbReference type="GO" id="GO:0006412">
    <property type="term" value="P:translation"/>
    <property type="evidence" value="ECO:0007669"/>
    <property type="project" value="InterPro"/>
</dbReference>
<keyword evidence="5" id="KW-0687">Ribonucleoprotein</keyword>
<dbReference type="SUPFAM" id="SSF57829">
    <property type="entry name" value="Zn-binding ribosomal proteins"/>
    <property type="match status" value="1"/>
</dbReference>
<dbReference type="GO" id="GO:0005840">
    <property type="term" value="C:ribosome"/>
    <property type="evidence" value="ECO:0007669"/>
    <property type="project" value="UniProtKB-KW"/>
</dbReference>
<evidence type="ECO:0000313" key="7">
    <source>
        <dbReference type="EMBL" id="OAD80539.1"/>
    </source>
</evidence>
<evidence type="ECO:0000313" key="8">
    <source>
        <dbReference type="Proteomes" id="UP000077315"/>
    </source>
</evidence>
<dbReference type="PANTHER" id="PTHR47037:SF1">
    <property type="entry name" value="LARGE RIBOSOMAL SUBUNIT PROTEIN BL33M"/>
    <property type="match status" value="1"/>
</dbReference>
<evidence type="ECO:0000256" key="6">
    <source>
        <dbReference type="ARBA" id="ARBA00035275"/>
    </source>
</evidence>
<dbReference type="RefSeq" id="XP_018298579.1">
    <property type="nucleotide sequence ID" value="XM_018427910.1"/>
</dbReference>
<dbReference type="InterPro" id="IPR038584">
    <property type="entry name" value="Ribosomal_bL33_sf"/>
</dbReference>
<protein>
    <recommendedName>
        <fullName evidence="6">Large ribosomal subunit protein bL33m</fullName>
    </recommendedName>
</protein>
<evidence type="ECO:0000256" key="1">
    <source>
        <dbReference type="ARBA" id="ARBA00004173"/>
    </source>
</evidence>
<accession>A0A167R050</accession>
<dbReference type="VEuPathDB" id="FungiDB:PHYBLDRAFT_105635"/>
<dbReference type="AlphaFoldDB" id="A0A167R050"/>
<dbReference type="FunCoup" id="A0A167R050">
    <property type="interactions" value="259"/>
</dbReference>
<dbReference type="GO" id="GO:0005739">
    <property type="term" value="C:mitochondrion"/>
    <property type="evidence" value="ECO:0007669"/>
    <property type="project" value="UniProtKB-SubCell"/>
</dbReference>
<comment type="subcellular location">
    <subcellularLocation>
        <location evidence="1">Mitochondrion</location>
    </subcellularLocation>
</comment>
<dbReference type="InterPro" id="IPR001705">
    <property type="entry name" value="Ribosomal_bL33"/>
</dbReference>
<keyword evidence="8" id="KW-1185">Reference proteome</keyword>
<dbReference type="InterPro" id="IPR052008">
    <property type="entry name" value="Mitoribosomal_protein_bL33"/>
</dbReference>
<dbReference type="GO" id="GO:1990904">
    <property type="term" value="C:ribonucleoprotein complex"/>
    <property type="evidence" value="ECO:0007669"/>
    <property type="project" value="UniProtKB-KW"/>
</dbReference>